<organism evidence="1 2">
    <name type="scientific">Candidatus Jacksonbacteria bacterium RIFCSPLOWO2_02_FULL_44_20</name>
    <dbReference type="NCBI Taxonomy" id="1798460"/>
    <lineage>
        <taxon>Bacteria</taxon>
        <taxon>Candidatus Jacksoniibacteriota</taxon>
    </lineage>
</organism>
<comment type="caution">
    <text evidence="1">The sequence shown here is derived from an EMBL/GenBank/DDBJ whole genome shotgun (WGS) entry which is preliminary data.</text>
</comment>
<proteinExistence type="predicted"/>
<gene>
    <name evidence="1" type="ORF">A3H61_00230</name>
</gene>
<reference evidence="1 2" key="1">
    <citation type="journal article" date="2016" name="Nat. Commun.">
        <title>Thousands of microbial genomes shed light on interconnected biogeochemical processes in an aquifer system.</title>
        <authorList>
            <person name="Anantharaman K."/>
            <person name="Brown C.T."/>
            <person name="Hug L.A."/>
            <person name="Sharon I."/>
            <person name="Castelle C.J."/>
            <person name="Probst A.J."/>
            <person name="Thomas B.C."/>
            <person name="Singh A."/>
            <person name="Wilkins M.J."/>
            <person name="Karaoz U."/>
            <person name="Brodie E.L."/>
            <person name="Williams K.H."/>
            <person name="Hubbard S.S."/>
            <person name="Banfield J.F."/>
        </authorList>
    </citation>
    <scope>NUCLEOTIDE SEQUENCE [LARGE SCALE GENOMIC DNA]</scope>
</reference>
<dbReference type="AlphaFoldDB" id="A0A1G2AA21"/>
<dbReference type="Proteomes" id="UP000178315">
    <property type="component" value="Unassembled WGS sequence"/>
</dbReference>
<name>A0A1G2AA21_9BACT</name>
<evidence type="ECO:0000313" key="1">
    <source>
        <dbReference type="EMBL" id="OGY73336.1"/>
    </source>
</evidence>
<accession>A0A1G2AA21</accession>
<evidence type="ECO:0000313" key="2">
    <source>
        <dbReference type="Proteomes" id="UP000178315"/>
    </source>
</evidence>
<protein>
    <submittedName>
        <fullName evidence="1">Uncharacterized protein</fullName>
    </submittedName>
</protein>
<sequence length="129" mass="14822">MNKKAVYIVGNYLVPQDAMPFKIKPFLQKAFPRVRFIPFDPTENFPKESDPIFIDTVINVSHPRLFTSVEEFQAHNNRNLTVHSFDFYTELALHKKAGLYKTYTIIGVPPDGNILEVTQNVADILASFY</sequence>
<dbReference type="EMBL" id="MHJU01000013">
    <property type="protein sequence ID" value="OGY73336.1"/>
    <property type="molecule type" value="Genomic_DNA"/>
</dbReference>